<evidence type="ECO:0000256" key="4">
    <source>
        <dbReference type="PROSITE-ProRule" id="PRU00134"/>
    </source>
</evidence>
<comment type="caution">
    <text evidence="6">The sequence shown here is derived from an EMBL/GenBank/DDBJ whole genome shotgun (WGS) entry which is preliminary data.</text>
</comment>
<dbReference type="SUPFAM" id="SSF144232">
    <property type="entry name" value="HIT/MYND zinc finger-like"/>
    <property type="match status" value="1"/>
</dbReference>
<dbReference type="EMBL" id="JBBBZM010000035">
    <property type="protein sequence ID" value="KAL0637416.1"/>
    <property type="molecule type" value="Genomic_DNA"/>
</dbReference>
<keyword evidence="1" id="KW-0479">Metal-binding</keyword>
<dbReference type="Proteomes" id="UP001447188">
    <property type="component" value="Unassembled WGS sequence"/>
</dbReference>
<keyword evidence="3" id="KW-0862">Zinc</keyword>
<dbReference type="PROSITE" id="PS50865">
    <property type="entry name" value="ZF_MYND_2"/>
    <property type="match status" value="1"/>
</dbReference>
<evidence type="ECO:0000256" key="1">
    <source>
        <dbReference type="ARBA" id="ARBA00022723"/>
    </source>
</evidence>
<evidence type="ECO:0000256" key="2">
    <source>
        <dbReference type="ARBA" id="ARBA00022771"/>
    </source>
</evidence>
<dbReference type="InterPro" id="IPR002893">
    <property type="entry name" value="Znf_MYND"/>
</dbReference>
<proteinExistence type="predicted"/>
<reference evidence="6 7" key="1">
    <citation type="submission" date="2024-02" db="EMBL/GenBank/DDBJ databases">
        <title>Discinaceae phylogenomics.</title>
        <authorList>
            <person name="Dirks A.C."/>
            <person name="James T.Y."/>
        </authorList>
    </citation>
    <scope>NUCLEOTIDE SEQUENCE [LARGE SCALE GENOMIC DNA]</scope>
    <source>
        <strain evidence="6 7">ACD0624</strain>
    </source>
</reference>
<evidence type="ECO:0000313" key="6">
    <source>
        <dbReference type="EMBL" id="KAL0637416.1"/>
    </source>
</evidence>
<sequence>MSHIAAEDPHCNTCRKPTSQFTNPLSRCPRCRVTRYCSQECEISDWRTHRRICFMGVVPAQTTSATWQPDTWLVDPNSEDRASQAQGRYIATTAATPPMPHAYSTSYAGPSVLSAKPDSYYPSHSEPFGPSIEPYYYPTSYTDPSVQDITPENESSIATATSVPLERACSWEVGTPEGAWSDPDGVWDNDDDSEKDFDLSFNDVLDKPLALLSSAASSTSSENLLDITDTKAWLSSLPDTVCYDAIIDAYRLRVEDEYALSGKAEAGSLYAHDFPLTHFIRFIELARREGILPDSWSPNRSVACQQIALDEDGDACILHSVDKGYIRDKYKNSDPIVVDVLRMLAGKVYGRALFSSGLRFFSGGGDAEGGWWA</sequence>
<feature type="domain" description="MYND-type" evidence="5">
    <location>
        <begin position="11"/>
        <end position="53"/>
    </location>
</feature>
<keyword evidence="2 4" id="KW-0863">Zinc-finger</keyword>
<gene>
    <name evidence="6" type="ORF">Q9L58_003619</name>
</gene>
<evidence type="ECO:0000313" key="7">
    <source>
        <dbReference type="Proteomes" id="UP001447188"/>
    </source>
</evidence>
<evidence type="ECO:0000259" key="5">
    <source>
        <dbReference type="PROSITE" id="PS50865"/>
    </source>
</evidence>
<dbReference type="Gene3D" id="6.10.140.2220">
    <property type="match status" value="1"/>
</dbReference>
<name>A0ABR3GNC2_9PEZI</name>
<organism evidence="6 7">
    <name type="scientific">Discina gigas</name>
    <dbReference type="NCBI Taxonomy" id="1032678"/>
    <lineage>
        <taxon>Eukaryota</taxon>
        <taxon>Fungi</taxon>
        <taxon>Dikarya</taxon>
        <taxon>Ascomycota</taxon>
        <taxon>Pezizomycotina</taxon>
        <taxon>Pezizomycetes</taxon>
        <taxon>Pezizales</taxon>
        <taxon>Discinaceae</taxon>
        <taxon>Discina</taxon>
    </lineage>
</organism>
<dbReference type="Pfam" id="PF01753">
    <property type="entry name" value="zf-MYND"/>
    <property type="match status" value="1"/>
</dbReference>
<evidence type="ECO:0000256" key="3">
    <source>
        <dbReference type="ARBA" id="ARBA00022833"/>
    </source>
</evidence>
<protein>
    <recommendedName>
        <fullName evidence="5">MYND-type domain-containing protein</fullName>
    </recommendedName>
</protein>
<keyword evidence="7" id="KW-1185">Reference proteome</keyword>
<accession>A0ABR3GNC2</accession>